<dbReference type="AlphaFoldDB" id="A0AA85IXI3"/>
<keyword evidence="2" id="KW-1185">Reference proteome</keyword>
<evidence type="ECO:0000313" key="3">
    <source>
        <dbReference type="WBParaSite" id="TREG1_127000.1"/>
    </source>
</evidence>
<evidence type="ECO:0000256" key="1">
    <source>
        <dbReference type="SAM" id="SignalP"/>
    </source>
</evidence>
<sequence length="204" mass="23786">MVYFTYSHVAVSLTVISFAAIISGESTNVTVLESWLNETQHEISKAVSELKVAEGRVKNITDKILSQDASLRGEIEDYMNCLETAYKYKWGKTTFDYISERLLDKSEEDSNDDMITCYLQEATVYEEKMKEFPVEKCFENQPPAKEEDLEQLKWQIESVFYYNYLFSSEIFYKNFFTTKLNILKGEKYFASTYSVNHSGVHCNR</sequence>
<name>A0AA85IXI3_TRIRE</name>
<keyword evidence="1" id="KW-0732">Signal</keyword>
<evidence type="ECO:0000313" key="2">
    <source>
        <dbReference type="Proteomes" id="UP000050795"/>
    </source>
</evidence>
<reference evidence="3" key="2">
    <citation type="submission" date="2023-11" db="UniProtKB">
        <authorList>
            <consortium name="WormBaseParasite"/>
        </authorList>
    </citation>
    <scope>IDENTIFICATION</scope>
</reference>
<organism evidence="2 3">
    <name type="scientific">Trichobilharzia regenti</name>
    <name type="common">Nasal bird schistosome</name>
    <dbReference type="NCBI Taxonomy" id="157069"/>
    <lineage>
        <taxon>Eukaryota</taxon>
        <taxon>Metazoa</taxon>
        <taxon>Spiralia</taxon>
        <taxon>Lophotrochozoa</taxon>
        <taxon>Platyhelminthes</taxon>
        <taxon>Trematoda</taxon>
        <taxon>Digenea</taxon>
        <taxon>Strigeidida</taxon>
        <taxon>Schistosomatoidea</taxon>
        <taxon>Schistosomatidae</taxon>
        <taxon>Trichobilharzia</taxon>
    </lineage>
</organism>
<protein>
    <submittedName>
        <fullName evidence="3">Uncharacterized protein</fullName>
    </submittedName>
</protein>
<feature type="signal peptide" evidence="1">
    <location>
        <begin position="1"/>
        <end position="24"/>
    </location>
</feature>
<accession>A0AA85IXI3</accession>
<feature type="chain" id="PRO_5041676442" evidence="1">
    <location>
        <begin position="25"/>
        <end position="204"/>
    </location>
</feature>
<dbReference type="WBParaSite" id="TREG1_127000.1">
    <property type="protein sequence ID" value="TREG1_127000.1"/>
    <property type="gene ID" value="TREG1_127000"/>
</dbReference>
<dbReference type="Proteomes" id="UP000050795">
    <property type="component" value="Unassembled WGS sequence"/>
</dbReference>
<reference evidence="2" key="1">
    <citation type="submission" date="2022-06" db="EMBL/GenBank/DDBJ databases">
        <authorList>
            <person name="Berger JAMES D."/>
            <person name="Berger JAMES D."/>
        </authorList>
    </citation>
    <scope>NUCLEOTIDE SEQUENCE [LARGE SCALE GENOMIC DNA]</scope>
</reference>
<proteinExistence type="predicted"/>